<dbReference type="CDD" id="cd22395">
    <property type="entry name" value="KH-I_AKAP1"/>
    <property type="match status" value="1"/>
</dbReference>
<feature type="compositionally biased region" description="Polar residues" evidence="3">
    <location>
        <begin position="584"/>
        <end position="594"/>
    </location>
</feature>
<feature type="region of interest" description="Disordered" evidence="3">
    <location>
        <begin position="408"/>
        <end position="602"/>
    </location>
</feature>
<evidence type="ECO:0000256" key="4">
    <source>
        <dbReference type="SAM" id="Phobius"/>
    </source>
</evidence>
<name>A0AAN9AIT6_9CAEN</name>
<dbReference type="GO" id="GO:0005739">
    <property type="term" value="C:mitochondrion"/>
    <property type="evidence" value="ECO:0007669"/>
    <property type="project" value="UniProtKB-ARBA"/>
</dbReference>
<feature type="compositionally biased region" description="Low complexity" evidence="3">
    <location>
        <begin position="306"/>
        <end position="323"/>
    </location>
</feature>
<feature type="region of interest" description="Disordered" evidence="3">
    <location>
        <begin position="203"/>
        <end position="231"/>
    </location>
</feature>
<evidence type="ECO:0000256" key="1">
    <source>
        <dbReference type="PROSITE-ProRule" id="PRU00117"/>
    </source>
</evidence>
<dbReference type="InterPro" id="IPR035437">
    <property type="entry name" value="SNase_OB-fold_sf"/>
</dbReference>
<proteinExistence type="predicted"/>
<organism evidence="6 7">
    <name type="scientific">Littorina saxatilis</name>
    <dbReference type="NCBI Taxonomy" id="31220"/>
    <lineage>
        <taxon>Eukaryota</taxon>
        <taxon>Metazoa</taxon>
        <taxon>Spiralia</taxon>
        <taxon>Lophotrochozoa</taxon>
        <taxon>Mollusca</taxon>
        <taxon>Gastropoda</taxon>
        <taxon>Caenogastropoda</taxon>
        <taxon>Littorinimorpha</taxon>
        <taxon>Littorinoidea</taxon>
        <taxon>Littorinidae</taxon>
        <taxon>Littorina</taxon>
    </lineage>
</organism>
<dbReference type="SUPFAM" id="SSF63748">
    <property type="entry name" value="Tudor/PWWP/MBT"/>
    <property type="match status" value="1"/>
</dbReference>
<dbReference type="InterPro" id="IPR004088">
    <property type="entry name" value="KH_dom_type_1"/>
</dbReference>
<evidence type="ECO:0000259" key="5">
    <source>
        <dbReference type="PROSITE" id="PS50304"/>
    </source>
</evidence>
<feature type="compositionally biased region" description="Low complexity" evidence="3">
    <location>
        <begin position="513"/>
        <end position="537"/>
    </location>
</feature>
<dbReference type="PROSITE" id="PS50084">
    <property type="entry name" value="KH_TYPE_1"/>
    <property type="match status" value="1"/>
</dbReference>
<feature type="compositionally biased region" description="Low complexity" evidence="3">
    <location>
        <begin position="214"/>
        <end position="231"/>
    </location>
</feature>
<dbReference type="InterPro" id="IPR036612">
    <property type="entry name" value="KH_dom_type_1_sf"/>
</dbReference>
<dbReference type="SMART" id="SM00333">
    <property type="entry name" value="TUDOR"/>
    <property type="match status" value="1"/>
</dbReference>
<feature type="transmembrane region" description="Helical" evidence="4">
    <location>
        <begin position="7"/>
        <end position="29"/>
    </location>
</feature>
<feature type="coiled-coil region" evidence="2">
    <location>
        <begin position="374"/>
        <end position="401"/>
    </location>
</feature>
<feature type="compositionally biased region" description="Polar residues" evidence="3">
    <location>
        <begin position="203"/>
        <end position="213"/>
    </location>
</feature>
<evidence type="ECO:0000313" key="7">
    <source>
        <dbReference type="Proteomes" id="UP001374579"/>
    </source>
</evidence>
<feature type="compositionally biased region" description="Polar residues" evidence="3">
    <location>
        <begin position="562"/>
        <end position="574"/>
    </location>
</feature>
<dbReference type="Gene3D" id="2.40.50.90">
    <property type="match status" value="1"/>
</dbReference>
<protein>
    <recommendedName>
        <fullName evidence="5">Tudor domain-containing protein</fullName>
    </recommendedName>
</protein>
<feature type="compositionally biased region" description="Basic and acidic residues" evidence="3">
    <location>
        <begin position="411"/>
        <end position="423"/>
    </location>
</feature>
<dbReference type="InterPro" id="IPR004087">
    <property type="entry name" value="KH_dom"/>
</dbReference>
<feature type="region of interest" description="Disordered" evidence="3">
    <location>
        <begin position="87"/>
        <end position="117"/>
    </location>
</feature>
<evidence type="ECO:0000313" key="6">
    <source>
        <dbReference type="EMBL" id="KAK7087594.1"/>
    </source>
</evidence>
<dbReference type="SUPFAM" id="SSF54791">
    <property type="entry name" value="Eukaryotic type KH-domain (KH-domain type I)"/>
    <property type="match status" value="1"/>
</dbReference>
<dbReference type="Gene3D" id="2.30.30.140">
    <property type="match status" value="1"/>
</dbReference>
<keyword evidence="4" id="KW-1133">Transmembrane helix</keyword>
<feature type="domain" description="Tudor" evidence="5">
    <location>
        <begin position="766"/>
        <end position="824"/>
    </location>
</feature>
<dbReference type="AlphaFoldDB" id="A0AAN9AIT6"/>
<keyword evidence="4" id="KW-0472">Membrane</keyword>
<dbReference type="SMART" id="SM00322">
    <property type="entry name" value="KH"/>
    <property type="match status" value="1"/>
</dbReference>
<dbReference type="EMBL" id="JBAMIC010004070">
    <property type="protein sequence ID" value="KAK7087594.1"/>
    <property type="molecule type" value="Genomic_DNA"/>
</dbReference>
<keyword evidence="1" id="KW-0694">RNA-binding</keyword>
<evidence type="ECO:0000256" key="3">
    <source>
        <dbReference type="SAM" id="MobiDB-lite"/>
    </source>
</evidence>
<gene>
    <name evidence="6" type="ORF">V1264_021625</name>
</gene>
<dbReference type="InterPro" id="IPR047368">
    <property type="entry name" value="KH-I_AKAP1"/>
</dbReference>
<evidence type="ECO:0000256" key="2">
    <source>
        <dbReference type="SAM" id="Coils"/>
    </source>
</evidence>
<dbReference type="InterPro" id="IPR050621">
    <property type="entry name" value="Tudor_domain_containing"/>
</dbReference>
<dbReference type="PANTHER" id="PTHR22948:SF65">
    <property type="entry name" value="A-KINASE ANCHORING PROTEIN 1"/>
    <property type="match status" value="1"/>
</dbReference>
<dbReference type="GO" id="GO:0003723">
    <property type="term" value="F:RNA binding"/>
    <property type="evidence" value="ECO:0007669"/>
    <property type="project" value="UniProtKB-UniRule"/>
</dbReference>
<dbReference type="Gene3D" id="3.30.1370.10">
    <property type="entry name" value="K Homology domain, type 1"/>
    <property type="match status" value="1"/>
</dbReference>
<sequence>MKPSQNNLSVILTYAVPTAAALLGLLWLLRRRRGEDDDDDTSAADVGKRTQKETLGIVTAPSTLPREHRMGDEALDRKKNAVSGVSFGDFSAQKPPQKQVRQGGGIMKTRPSDGKPLGAGDMITGSVQVSTSNAVVGFSTQHSIDRNDQSAAAAHSSKVSSVLSSILPASIAGSEKDPVQVLVSRNEDRLKQDDASIVQAKLSTSTLQSLPPNSSTAPSSDSSQASLQTVSSPSTQESLFAKEIVQDVLAQAARVHSQSVASAQVSSGSCVTDSTSSVTSILKQSARLENSERLSGTSLEPDGGASESSTMNSNSNSNNSGISTQVSDSQSRIDISRAGIQLQSNAPEEKATQNLLAQRLMNQKGNASSKDSDINSSKIVVDNSESRISQLERQIVAAEFVPKTSATLKEVQTRDRNSEERASKTNQSLNSAAEKGAPSNQDRRKGSEKGVSCEDVKQSPNSKDARSNQGSLSKDKSSSSSPSSVKSAPLSAGAKTSPHQQSAKAATEKSEKQSSSQSKLSGQQTTKSTSSPSNSYSNKRRTRSGSSTGDVASEGSPEGHNSESQASPAVTQNGRLPDSGSPVCDSNSEASNDSGRGGSVGDTLIPLSGTEVVRYEFNFPSDLCGRLIGRGGKNIQQIKEQSGANVTLSSNPFTPEFQVCSVQGMQPEVDRALMLIRKKFPQAQYPHLDMASLTPIPSPAPVVLPEIMQMNLPEGVSVEIVVSAIVNAGHIFVQQPAHPTFPSLERLNHFMNACYSDQNAPLLPRPVEGGIICAAESEGQWYRAQLVQVYPAEDECDIKFVDYGGYTRVPVNTLKQIRSDFMTLPFQAVECYLANITPLQEEEYFSDRASEVLAELTSGKMLQGQVIARGEDSVCYVHLYQVSGHSVLMINRELVNREVARWIEIL</sequence>
<dbReference type="Pfam" id="PF00013">
    <property type="entry name" value="KH_1"/>
    <property type="match status" value="1"/>
</dbReference>
<keyword evidence="4" id="KW-0812">Transmembrane</keyword>
<dbReference type="Pfam" id="PF00567">
    <property type="entry name" value="TUDOR"/>
    <property type="match status" value="1"/>
</dbReference>
<dbReference type="PROSITE" id="PS50304">
    <property type="entry name" value="TUDOR"/>
    <property type="match status" value="1"/>
</dbReference>
<reference evidence="6 7" key="1">
    <citation type="submission" date="2024-02" db="EMBL/GenBank/DDBJ databases">
        <title>Chromosome-scale genome assembly of the rough periwinkle Littorina saxatilis.</title>
        <authorList>
            <person name="De Jode A."/>
            <person name="Faria R."/>
            <person name="Formenti G."/>
            <person name="Sims Y."/>
            <person name="Smith T.P."/>
            <person name="Tracey A."/>
            <person name="Wood J.M.D."/>
            <person name="Zagrodzka Z.B."/>
            <person name="Johannesson K."/>
            <person name="Butlin R.K."/>
            <person name="Leder E.H."/>
        </authorList>
    </citation>
    <scope>NUCLEOTIDE SEQUENCE [LARGE SCALE GENOMIC DNA]</scope>
    <source>
        <strain evidence="6">Snail1</strain>
        <tissue evidence="6">Muscle</tissue>
    </source>
</reference>
<feature type="compositionally biased region" description="Polar residues" evidence="3">
    <location>
        <begin position="458"/>
        <end position="470"/>
    </location>
</feature>
<keyword evidence="7" id="KW-1185">Reference proteome</keyword>
<feature type="compositionally biased region" description="Low complexity" evidence="3">
    <location>
        <begin position="478"/>
        <end position="492"/>
    </location>
</feature>
<feature type="compositionally biased region" description="Basic and acidic residues" evidence="3">
    <location>
        <begin position="441"/>
        <end position="457"/>
    </location>
</feature>
<feature type="region of interest" description="Disordered" evidence="3">
    <location>
        <begin position="283"/>
        <end position="330"/>
    </location>
</feature>
<feature type="region of interest" description="Disordered" evidence="3">
    <location>
        <begin position="34"/>
        <end position="55"/>
    </location>
</feature>
<keyword evidence="2" id="KW-0175">Coiled coil</keyword>
<dbReference type="PANTHER" id="PTHR22948">
    <property type="entry name" value="TUDOR DOMAIN CONTAINING PROTEIN"/>
    <property type="match status" value="1"/>
</dbReference>
<dbReference type="InterPro" id="IPR002999">
    <property type="entry name" value="Tudor"/>
</dbReference>
<accession>A0AAN9AIT6</accession>
<dbReference type="Proteomes" id="UP001374579">
    <property type="component" value="Unassembled WGS sequence"/>
</dbReference>
<comment type="caution">
    <text evidence="6">The sequence shown here is derived from an EMBL/GenBank/DDBJ whole genome shotgun (WGS) entry which is preliminary data.</text>
</comment>
<dbReference type="CDD" id="cd20407">
    <property type="entry name" value="Tudor_AKAP1"/>
    <property type="match status" value="1"/>
</dbReference>
<dbReference type="InterPro" id="IPR047367">
    <property type="entry name" value="Tudor_AKAP1"/>
</dbReference>